<dbReference type="AlphaFoldDB" id="W1F1G6"/>
<dbReference type="EMBL" id="CBWN010000122">
    <property type="protein sequence ID" value="CDL28234.1"/>
    <property type="molecule type" value="Genomic_DNA"/>
</dbReference>
<proteinExistence type="predicted"/>
<dbReference type="GO" id="GO:0003677">
    <property type="term" value="F:DNA binding"/>
    <property type="evidence" value="ECO:0007669"/>
    <property type="project" value="InterPro"/>
</dbReference>
<evidence type="ECO:0000313" key="2">
    <source>
        <dbReference type="Proteomes" id="UP000019199"/>
    </source>
</evidence>
<name>W1F1G6_ECOLX</name>
<organism evidence="1 2">
    <name type="scientific">Escherichia coli ISC7</name>
    <dbReference type="NCBI Taxonomy" id="1432555"/>
    <lineage>
        <taxon>Bacteria</taxon>
        <taxon>Pseudomonadati</taxon>
        <taxon>Pseudomonadota</taxon>
        <taxon>Gammaproteobacteria</taxon>
        <taxon>Enterobacterales</taxon>
        <taxon>Enterobacteriaceae</taxon>
        <taxon>Escherichia</taxon>
    </lineage>
</organism>
<comment type="caution">
    <text evidence="1">The sequence shown here is derived from an EMBL/GenBank/DDBJ whole genome shotgun (WGS) entry which is preliminary data.</text>
</comment>
<evidence type="ECO:0000313" key="1">
    <source>
        <dbReference type="EMBL" id="CDL28234.1"/>
    </source>
</evidence>
<dbReference type="Proteomes" id="UP000019199">
    <property type="component" value="Unassembled WGS sequence"/>
</dbReference>
<dbReference type="InterPro" id="IPR010982">
    <property type="entry name" value="Lambda_DNA-bd_dom_sf"/>
</dbReference>
<dbReference type="SUPFAM" id="SSF47413">
    <property type="entry name" value="lambda repressor-like DNA-binding domains"/>
    <property type="match status" value="1"/>
</dbReference>
<sequence>MMSFQKIYSPTQLANAMKLVRQQNGWTQSELAKKNWH</sequence>
<dbReference type="Gene3D" id="1.10.260.40">
    <property type="entry name" value="lambda repressor-like DNA-binding domains"/>
    <property type="match status" value="1"/>
</dbReference>
<reference evidence="1 2" key="1">
    <citation type="submission" date="2013-10" db="EMBL/GenBank/DDBJ databases">
        <title>Antibiotic resistance diversity of beta-lactamase producers in the General Hospital Vienna.</title>
        <authorList>
            <person name="Barisic I."/>
            <person name="Mitteregger D."/>
            <person name="Hirschl A.M."/>
            <person name="Noehammer C."/>
            <person name="Wiesinger-Mayr H."/>
        </authorList>
    </citation>
    <scope>NUCLEOTIDE SEQUENCE [LARGE SCALE GENOMIC DNA]</scope>
    <source>
        <strain evidence="1 2">ISC7</strain>
    </source>
</reference>
<accession>W1F1G6</accession>
<protein>
    <submittedName>
        <fullName evidence="1">HipB protein</fullName>
    </submittedName>
</protein>